<comment type="caution">
    <text evidence="1">The sequence shown here is derived from an EMBL/GenBank/DDBJ whole genome shotgun (WGS) entry which is preliminary data.</text>
</comment>
<dbReference type="EMBL" id="JADKPN010000004">
    <property type="protein sequence ID" value="MBF4763286.1"/>
    <property type="molecule type" value="Genomic_DNA"/>
</dbReference>
<keyword evidence="2" id="KW-1185">Reference proteome</keyword>
<evidence type="ECO:0000313" key="2">
    <source>
        <dbReference type="Proteomes" id="UP000640489"/>
    </source>
</evidence>
<dbReference type="AlphaFoldDB" id="A0A930YCK9"/>
<protein>
    <submittedName>
        <fullName evidence="1">Uncharacterized protein</fullName>
    </submittedName>
</protein>
<organism evidence="1 2">
    <name type="scientific">Nocardioides islandensis</name>
    <dbReference type="NCBI Taxonomy" id="433663"/>
    <lineage>
        <taxon>Bacteria</taxon>
        <taxon>Bacillati</taxon>
        <taxon>Actinomycetota</taxon>
        <taxon>Actinomycetes</taxon>
        <taxon>Propionibacteriales</taxon>
        <taxon>Nocardioidaceae</taxon>
        <taxon>Nocardioides</taxon>
    </lineage>
</organism>
<accession>A0A930YCK9</accession>
<evidence type="ECO:0000313" key="1">
    <source>
        <dbReference type="EMBL" id="MBF4763286.1"/>
    </source>
</evidence>
<sequence length="164" mass="17179">MSVSALESDTHAPPDRRNRPTCTAALAAVALALTLLSGCGGGDDYCDAVQSNQAKLTDVTASATPGALLQALPIFRDLSADAPDDIQDDWKALLDPLQELDDALHAAGIDPATYDGKQLPDDLTDDQRTRVEDAAAALLAPSVVQAFDSVQQQAKDVCHTPLSL</sequence>
<proteinExistence type="predicted"/>
<gene>
    <name evidence="1" type="ORF">ISU07_09110</name>
</gene>
<name>A0A930YCK9_9ACTN</name>
<reference evidence="1" key="1">
    <citation type="submission" date="2020-11" db="EMBL/GenBank/DDBJ databases">
        <title>Nocardioides sp. nov., isolated from Soil of Cynanchum wilfordii Hemsley rhizosphere.</title>
        <authorList>
            <person name="Lee J.-S."/>
            <person name="Suh M.K."/>
            <person name="Kim J.-S."/>
        </authorList>
    </citation>
    <scope>NUCLEOTIDE SEQUENCE</scope>
    <source>
        <strain evidence="1">KCTC 19275</strain>
    </source>
</reference>
<dbReference type="Proteomes" id="UP000640489">
    <property type="component" value="Unassembled WGS sequence"/>
</dbReference>
<dbReference type="RefSeq" id="WP_194706480.1">
    <property type="nucleotide sequence ID" value="NZ_JADKPN010000004.1"/>
</dbReference>